<reference evidence="2 3" key="1">
    <citation type="submission" date="2018-03" db="EMBL/GenBank/DDBJ databases">
        <title>Neisseria weixii sp. nov., isolated from the intestinal contents of Tibetan Plateau pika (Ochotona curzoniae) in Yushu, Qinghai Province, China.</title>
        <authorList>
            <person name="Gui Z."/>
        </authorList>
    </citation>
    <scope>NUCLEOTIDE SEQUENCE [LARGE SCALE GENOMIC DNA]</scope>
    <source>
        <strain evidence="2 3">ATCC 51483</strain>
    </source>
</reference>
<dbReference type="OrthoDB" id="5298497at2"/>
<evidence type="ECO:0000313" key="3">
    <source>
        <dbReference type="Proteomes" id="UP000241868"/>
    </source>
</evidence>
<gene>
    <name evidence="2" type="ORF">C7N83_00810</name>
</gene>
<evidence type="ECO:0008006" key="4">
    <source>
        <dbReference type="Google" id="ProtNLM"/>
    </source>
</evidence>
<organism evidence="2 3">
    <name type="scientific">Neisseria iguanae</name>
    <dbReference type="NCBI Taxonomy" id="90242"/>
    <lineage>
        <taxon>Bacteria</taxon>
        <taxon>Pseudomonadati</taxon>
        <taxon>Pseudomonadota</taxon>
        <taxon>Betaproteobacteria</taxon>
        <taxon>Neisseriales</taxon>
        <taxon>Neisseriaceae</taxon>
        <taxon>Neisseria</taxon>
    </lineage>
</organism>
<proteinExistence type="predicted"/>
<keyword evidence="1" id="KW-1133">Transmembrane helix</keyword>
<keyword evidence="3" id="KW-1185">Reference proteome</keyword>
<dbReference type="PANTHER" id="PTHR34351">
    <property type="entry name" value="SLR1927 PROTEIN-RELATED"/>
    <property type="match status" value="1"/>
</dbReference>
<protein>
    <recommendedName>
        <fullName evidence="4">DUF58 domain-containing protein</fullName>
    </recommendedName>
</protein>
<keyword evidence="1" id="KW-0472">Membrane</keyword>
<accession>A0A2P7U310</accession>
<feature type="transmembrane region" description="Helical" evidence="1">
    <location>
        <begin position="29"/>
        <end position="45"/>
    </location>
</feature>
<evidence type="ECO:0000313" key="2">
    <source>
        <dbReference type="EMBL" id="PSJ81359.1"/>
    </source>
</evidence>
<name>A0A2P7U310_9NEIS</name>
<keyword evidence="1" id="KW-0812">Transmembrane</keyword>
<evidence type="ECO:0000256" key="1">
    <source>
        <dbReference type="SAM" id="Phobius"/>
    </source>
</evidence>
<comment type="caution">
    <text evidence="2">The sequence shown here is derived from an EMBL/GenBank/DDBJ whole genome shotgun (WGS) entry which is preliminary data.</text>
</comment>
<dbReference type="PANTHER" id="PTHR34351:SF1">
    <property type="entry name" value="SLR1927 PROTEIN"/>
    <property type="match status" value="1"/>
</dbReference>
<dbReference type="EMBL" id="PXYY01000003">
    <property type="protein sequence ID" value="PSJ81359.1"/>
    <property type="molecule type" value="Genomic_DNA"/>
</dbReference>
<dbReference type="AlphaFoldDB" id="A0A2P7U310"/>
<feature type="transmembrane region" description="Helical" evidence="1">
    <location>
        <begin position="51"/>
        <end position="68"/>
    </location>
</feature>
<feature type="transmembrane region" description="Helical" evidence="1">
    <location>
        <begin position="75"/>
        <end position="95"/>
    </location>
</feature>
<sequence length="304" mass="34402">MWPSERHMPPVLPDEAAAWRKLRIRPTRLGLGLAVMVALLWLVGLNYQANLAYVAAFWLLGFIIIGTMQNVNQLLGLRLVWLMPAEIFVGVPTVLTLQTEGKLRRRWLWVKADNQDSWQEWRVSDSRSSVELPLEAHLRGYVRLPEWRIASTAPFGICTVEAVWQGQSDKVAFPAPVAHDAPYAFHADEICEACAVFARSSDDLSHLQLHTDGTSWQHIAWKAYAKTGQMLDKRFEAQDQGSSHIISYRDYPQGAGVDALAGWLCFRVLEAERSGARYELELPNQNIVPQKGQREMSLTALALW</sequence>
<dbReference type="Proteomes" id="UP000241868">
    <property type="component" value="Unassembled WGS sequence"/>
</dbReference>